<dbReference type="InterPro" id="IPR013549">
    <property type="entry name" value="DUF1731"/>
</dbReference>
<sequence length="296" mass="31153">MITIAITGASGLIGGALSRALAARGDRVIALVRRAPRGPSERSWDPARGVLEPSAVGDVDVIVNLAGAGVGDKRWSTEHKTEILRSRVGATHTVVRAIISSGRPIRLVNGSAVGFYGDRGEELLTEASPAGTGFLAEVVRAWEGAADEWVTAGGSVAFARTGLVMTRDGGALAPLVRATRLGAGGPLGSGRQFWPVISLRDEVRALVHLIDRPDITGPVNLVGLEPPRQREVATAVARMLHRPALLPAPRLGLRLVLGQFADEILASQRVLPERLLQSGFTHEDASLQAVLTRALG</sequence>
<evidence type="ECO:0000256" key="1">
    <source>
        <dbReference type="ARBA" id="ARBA00009353"/>
    </source>
</evidence>
<evidence type="ECO:0000313" key="5">
    <source>
        <dbReference type="Proteomes" id="UP001499938"/>
    </source>
</evidence>
<name>A0ABP4XHE2_9MICO</name>
<evidence type="ECO:0000313" key="4">
    <source>
        <dbReference type="EMBL" id="GAA1783190.1"/>
    </source>
</evidence>
<reference evidence="5" key="1">
    <citation type="journal article" date="2019" name="Int. J. Syst. Evol. Microbiol.">
        <title>The Global Catalogue of Microorganisms (GCM) 10K type strain sequencing project: providing services to taxonomists for standard genome sequencing and annotation.</title>
        <authorList>
            <consortium name="The Broad Institute Genomics Platform"/>
            <consortium name="The Broad Institute Genome Sequencing Center for Infectious Disease"/>
            <person name="Wu L."/>
            <person name="Ma J."/>
        </authorList>
    </citation>
    <scope>NUCLEOTIDE SEQUENCE [LARGE SCALE GENOMIC DNA]</scope>
    <source>
        <strain evidence="5">JCM 15592</strain>
    </source>
</reference>
<dbReference type="Gene3D" id="3.40.50.720">
    <property type="entry name" value="NAD(P)-binding Rossmann-like Domain"/>
    <property type="match status" value="1"/>
</dbReference>
<dbReference type="InterPro" id="IPR001509">
    <property type="entry name" value="Epimerase_deHydtase"/>
</dbReference>
<dbReference type="InterPro" id="IPR036291">
    <property type="entry name" value="NAD(P)-bd_dom_sf"/>
</dbReference>
<dbReference type="PANTHER" id="PTHR11092">
    <property type="entry name" value="SUGAR NUCLEOTIDE EPIMERASE RELATED"/>
    <property type="match status" value="1"/>
</dbReference>
<dbReference type="SUPFAM" id="SSF51735">
    <property type="entry name" value="NAD(P)-binding Rossmann-fold domains"/>
    <property type="match status" value="1"/>
</dbReference>
<proteinExistence type="inferred from homology"/>
<dbReference type="PANTHER" id="PTHR11092:SF0">
    <property type="entry name" value="EPIMERASE FAMILY PROTEIN SDR39U1"/>
    <property type="match status" value="1"/>
</dbReference>
<dbReference type="Proteomes" id="UP001499938">
    <property type="component" value="Unassembled WGS sequence"/>
</dbReference>
<protein>
    <submittedName>
        <fullName evidence="4">TIGR01777 family oxidoreductase</fullName>
    </submittedName>
</protein>
<feature type="domain" description="NAD-dependent epimerase/dehydratase" evidence="2">
    <location>
        <begin position="4"/>
        <end position="214"/>
    </location>
</feature>
<gene>
    <name evidence="4" type="ORF">GCM10009811_05760</name>
</gene>
<dbReference type="RefSeq" id="WP_344081035.1">
    <property type="nucleotide sequence ID" value="NZ_BAAAPO010000009.1"/>
</dbReference>
<dbReference type="NCBIfam" id="TIGR01777">
    <property type="entry name" value="yfcH"/>
    <property type="match status" value="1"/>
</dbReference>
<evidence type="ECO:0000259" key="2">
    <source>
        <dbReference type="Pfam" id="PF01370"/>
    </source>
</evidence>
<evidence type="ECO:0000259" key="3">
    <source>
        <dbReference type="Pfam" id="PF08338"/>
    </source>
</evidence>
<dbReference type="Pfam" id="PF08338">
    <property type="entry name" value="DUF1731"/>
    <property type="match status" value="1"/>
</dbReference>
<accession>A0ABP4XHE2</accession>
<comment type="caution">
    <text evidence="4">The sequence shown here is derived from an EMBL/GenBank/DDBJ whole genome shotgun (WGS) entry which is preliminary data.</text>
</comment>
<organism evidence="4 5">
    <name type="scientific">Nostocoides veronense</name>
    <dbReference type="NCBI Taxonomy" id="330836"/>
    <lineage>
        <taxon>Bacteria</taxon>
        <taxon>Bacillati</taxon>
        <taxon>Actinomycetota</taxon>
        <taxon>Actinomycetes</taxon>
        <taxon>Micrococcales</taxon>
        <taxon>Intrasporangiaceae</taxon>
        <taxon>Nostocoides</taxon>
    </lineage>
</organism>
<comment type="similarity">
    <text evidence="1">Belongs to the NAD(P)-dependent epimerase/dehydratase family. SDR39U1 subfamily.</text>
</comment>
<dbReference type="InterPro" id="IPR010099">
    <property type="entry name" value="SDR39U1"/>
</dbReference>
<dbReference type="EMBL" id="BAAAPO010000009">
    <property type="protein sequence ID" value="GAA1783190.1"/>
    <property type="molecule type" value="Genomic_DNA"/>
</dbReference>
<dbReference type="Pfam" id="PF01370">
    <property type="entry name" value="Epimerase"/>
    <property type="match status" value="1"/>
</dbReference>
<feature type="domain" description="DUF1731" evidence="3">
    <location>
        <begin position="248"/>
        <end position="292"/>
    </location>
</feature>
<keyword evidence="5" id="KW-1185">Reference proteome</keyword>